<dbReference type="Pfam" id="PF00990">
    <property type="entry name" value="GGDEF"/>
    <property type="match status" value="1"/>
</dbReference>
<dbReference type="EC" id="2.7.7.65" evidence="1"/>
<evidence type="ECO:0000259" key="5">
    <source>
        <dbReference type="PROSITE" id="PS50887"/>
    </source>
</evidence>
<feature type="transmembrane region" description="Helical" evidence="4">
    <location>
        <begin position="64"/>
        <end position="81"/>
    </location>
</feature>
<dbReference type="InterPro" id="IPR029787">
    <property type="entry name" value="Nucleotide_cyclase"/>
</dbReference>
<evidence type="ECO:0000256" key="1">
    <source>
        <dbReference type="ARBA" id="ARBA00012528"/>
    </source>
</evidence>
<dbReference type="OrthoDB" id="9812260at2"/>
<feature type="transmembrane region" description="Helical" evidence="4">
    <location>
        <begin position="147"/>
        <end position="168"/>
    </location>
</feature>
<dbReference type="CDD" id="cd01949">
    <property type="entry name" value="GGDEF"/>
    <property type="match status" value="1"/>
</dbReference>
<dbReference type="InterPro" id="IPR000160">
    <property type="entry name" value="GGDEF_dom"/>
</dbReference>
<evidence type="ECO:0000313" key="6">
    <source>
        <dbReference type="EMBL" id="SMF50998.1"/>
    </source>
</evidence>
<dbReference type="Gene3D" id="3.30.70.270">
    <property type="match status" value="1"/>
</dbReference>
<dbReference type="PROSITE" id="PS50887">
    <property type="entry name" value="GGDEF"/>
    <property type="match status" value="1"/>
</dbReference>
<dbReference type="GO" id="GO:0005886">
    <property type="term" value="C:plasma membrane"/>
    <property type="evidence" value="ECO:0007669"/>
    <property type="project" value="TreeGrafter"/>
</dbReference>
<dbReference type="AlphaFoldDB" id="A0A1X7FFZ8"/>
<dbReference type="RefSeq" id="WP_143531636.1">
    <property type="nucleotide sequence ID" value="NZ_FXAF01000006.1"/>
</dbReference>
<sequence length="416" mass="44482">MDILTGLMIWAAEALTLAALLWSRWLYQRDDFYLSWGGGFALHGAGVALVALRGDIPDFVSIEIANTMALAGMGLWITGLLQFDNKPVQGYIAIPALIWVAGMFLNPVREDFSNRVALYNGAAMVGYAIMVGLLLRHNGASRTTRRLMAGFIGIQLISSGVVAAMSVVADAQSFETSPNAAWLFFPAAFCFIAGIMSGGKMLTERSEEKLKALAVTDPLTGALNRRGLIDEFHGLRSVDNAEKPLIALLHFDLDSFKQINDRCGHQAGDAVLVAFSKIGSTSLRGRGLFGRMGGEEFASILRVADMVEAASIAEAIRLTLKHQTIIAGEHRIKVTVSAGIALATVDGADLDLLLSAADRALYTAKESGRDRTAIDTGAEASIVPAADRQGEEEGPSDLRANHQVAALKRLAALGKR</sequence>
<dbReference type="NCBIfam" id="TIGR00254">
    <property type="entry name" value="GGDEF"/>
    <property type="match status" value="1"/>
</dbReference>
<protein>
    <recommendedName>
        <fullName evidence="1">diguanylate cyclase</fullName>
        <ecNumber evidence="1">2.7.7.65</ecNumber>
    </recommendedName>
</protein>
<keyword evidence="4" id="KW-0812">Transmembrane</keyword>
<dbReference type="PANTHER" id="PTHR45138:SF9">
    <property type="entry name" value="DIGUANYLATE CYCLASE DGCM-RELATED"/>
    <property type="match status" value="1"/>
</dbReference>
<evidence type="ECO:0000313" key="7">
    <source>
        <dbReference type="Proteomes" id="UP000192903"/>
    </source>
</evidence>
<feature type="transmembrane region" description="Helical" evidence="4">
    <location>
        <begin position="6"/>
        <end position="25"/>
    </location>
</feature>
<organism evidence="6 7">
    <name type="scientific">Xaviernesmea oryzae</name>
    <dbReference type="NCBI Taxonomy" id="464029"/>
    <lineage>
        <taxon>Bacteria</taxon>
        <taxon>Pseudomonadati</taxon>
        <taxon>Pseudomonadota</taxon>
        <taxon>Alphaproteobacteria</taxon>
        <taxon>Hyphomicrobiales</taxon>
        <taxon>Rhizobiaceae</taxon>
        <taxon>Rhizobium/Agrobacterium group</taxon>
        <taxon>Xaviernesmea</taxon>
    </lineage>
</organism>
<dbReference type="EMBL" id="FXAF01000006">
    <property type="protein sequence ID" value="SMF50998.1"/>
    <property type="molecule type" value="Genomic_DNA"/>
</dbReference>
<dbReference type="InterPro" id="IPR043128">
    <property type="entry name" value="Rev_trsase/Diguanyl_cyclase"/>
</dbReference>
<gene>
    <name evidence="6" type="ORF">SAMN02982989_2897</name>
</gene>
<feature type="transmembrane region" description="Helical" evidence="4">
    <location>
        <begin position="88"/>
        <end position="105"/>
    </location>
</feature>
<feature type="region of interest" description="Disordered" evidence="3">
    <location>
        <begin position="373"/>
        <end position="400"/>
    </location>
</feature>
<accession>A0A1X7FFZ8</accession>
<feature type="domain" description="GGDEF" evidence="5">
    <location>
        <begin position="244"/>
        <end position="377"/>
    </location>
</feature>
<keyword evidence="4" id="KW-0472">Membrane</keyword>
<proteinExistence type="predicted"/>
<dbReference type="SMART" id="SM00267">
    <property type="entry name" value="GGDEF"/>
    <property type="match status" value="1"/>
</dbReference>
<keyword evidence="4" id="KW-1133">Transmembrane helix</keyword>
<dbReference type="GO" id="GO:0043709">
    <property type="term" value="P:cell adhesion involved in single-species biofilm formation"/>
    <property type="evidence" value="ECO:0007669"/>
    <property type="project" value="TreeGrafter"/>
</dbReference>
<dbReference type="GO" id="GO:0052621">
    <property type="term" value="F:diguanylate cyclase activity"/>
    <property type="evidence" value="ECO:0007669"/>
    <property type="project" value="UniProtKB-EC"/>
</dbReference>
<dbReference type="InterPro" id="IPR050469">
    <property type="entry name" value="Diguanylate_Cyclase"/>
</dbReference>
<dbReference type="STRING" id="464029.SAMN02982989_2897"/>
<reference evidence="7" key="1">
    <citation type="submission" date="2017-04" db="EMBL/GenBank/DDBJ databases">
        <authorList>
            <person name="Varghese N."/>
            <person name="Submissions S."/>
        </authorList>
    </citation>
    <scope>NUCLEOTIDE SEQUENCE [LARGE SCALE GENOMIC DNA]</scope>
    <source>
        <strain evidence="7">B4P</strain>
    </source>
</reference>
<dbReference type="Proteomes" id="UP000192903">
    <property type="component" value="Unassembled WGS sequence"/>
</dbReference>
<comment type="catalytic activity">
    <reaction evidence="2">
        <text>2 GTP = 3',3'-c-di-GMP + 2 diphosphate</text>
        <dbReference type="Rhea" id="RHEA:24898"/>
        <dbReference type="ChEBI" id="CHEBI:33019"/>
        <dbReference type="ChEBI" id="CHEBI:37565"/>
        <dbReference type="ChEBI" id="CHEBI:58805"/>
        <dbReference type="EC" id="2.7.7.65"/>
    </reaction>
</comment>
<feature type="transmembrane region" description="Helical" evidence="4">
    <location>
        <begin position="32"/>
        <end position="52"/>
    </location>
</feature>
<feature type="transmembrane region" description="Helical" evidence="4">
    <location>
        <begin position="117"/>
        <end position="135"/>
    </location>
</feature>
<feature type="transmembrane region" description="Helical" evidence="4">
    <location>
        <begin position="180"/>
        <end position="199"/>
    </location>
</feature>
<dbReference type="PANTHER" id="PTHR45138">
    <property type="entry name" value="REGULATORY COMPONENTS OF SENSORY TRANSDUCTION SYSTEM"/>
    <property type="match status" value="1"/>
</dbReference>
<dbReference type="GO" id="GO:1902201">
    <property type="term" value="P:negative regulation of bacterial-type flagellum-dependent cell motility"/>
    <property type="evidence" value="ECO:0007669"/>
    <property type="project" value="TreeGrafter"/>
</dbReference>
<evidence type="ECO:0000256" key="2">
    <source>
        <dbReference type="ARBA" id="ARBA00034247"/>
    </source>
</evidence>
<keyword evidence="7" id="KW-1185">Reference proteome</keyword>
<dbReference type="SUPFAM" id="SSF55073">
    <property type="entry name" value="Nucleotide cyclase"/>
    <property type="match status" value="1"/>
</dbReference>
<evidence type="ECO:0000256" key="3">
    <source>
        <dbReference type="SAM" id="MobiDB-lite"/>
    </source>
</evidence>
<evidence type="ECO:0000256" key="4">
    <source>
        <dbReference type="SAM" id="Phobius"/>
    </source>
</evidence>
<name>A0A1X7FFZ8_9HYPH</name>
<dbReference type="FunFam" id="3.30.70.270:FF:000001">
    <property type="entry name" value="Diguanylate cyclase domain protein"/>
    <property type="match status" value="1"/>
</dbReference>